<evidence type="ECO:0000256" key="4">
    <source>
        <dbReference type="ARBA" id="ARBA00034490"/>
    </source>
</evidence>
<keyword evidence="8" id="KW-1185">Reference proteome</keyword>
<dbReference type="InterPro" id="IPR044166">
    <property type="entry name" value="FTRV"/>
</dbReference>
<comment type="subunit">
    <text evidence="2">Heterodimer of subunit A (variable subunit) and subunit B (catalytic subunit). Heterodimeric FTR forms a complex with ferredoxin and thioredoxin.</text>
</comment>
<evidence type="ECO:0000313" key="8">
    <source>
        <dbReference type="Proteomes" id="UP000834106"/>
    </source>
</evidence>
<dbReference type="PANTHER" id="PTHR46937">
    <property type="entry name" value="FERREDOXIN-THIOREDOXIN REDUCTASE, VARIABLE CHAIN"/>
    <property type="match status" value="1"/>
</dbReference>
<dbReference type="InterPro" id="IPR008990">
    <property type="entry name" value="Elect_transpt_acc-like_dom_sf"/>
</dbReference>
<evidence type="ECO:0000256" key="1">
    <source>
        <dbReference type="ARBA" id="ARBA00023002"/>
    </source>
</evidence>
<dbReference type="Gene3D" id="2.30.30.50">
    <property type="match status" value="1"/>
</dbReference>
<dbReference type="AlphaFoldDB" id="A0AAD1ZP63"/>
<evidence type="ECO:0000256" key="3">
    <source>
        <dbReference type="ARBA" id="ARBA00034474"/>
    </source>
</evidence>
<dbReference type="SUPFAM" id="SSF50090">
    <property type="entry name" value="Electron transport accessory proteins"/>
    <property type="match status" value="1"/>
</dbReference>
<name>A0AAD1ZP63_9LAMI</name>
<sequence>MFSKSEIAAAPVTLVRAAAVRENPRDNNNLELRTTALWVRIRREESVRRRRDEKRKRKILGFASVPQRLLFFAPQRIHLKNPKLRYPFCQIKYPSRRRTHSIHFHPIRYVADSISNIDNQPVVASSSTPSSSATTTNSVSLADDSVNDDELKKAESIVRAKVRIKMPLKVYHVPKVPEYELTGNVGVVKQYVGVHKGKTISTNLPYKVELVVDEVLGRDGKPLKFLAHLRDDEFEFLD</sequence>
<reference evidence="7" key="1">
    <citation type="submission" date="2023-05" db="EMBL/GenBank/DDBJ databases">
        <authorList>
            <person name="Huff M."/>
        </authorList>
    </citation>
    <scope>NUCLEOTIDE SEQUENCE</scope>
</reference>
<gene>
    <name evidence="7" type="ORF">FPE_LOCUS18916</name>
</gene>
<feature type="region of interest" description="Disordered" evidence="5">
    <location>
        <begin position="121"/>
        <end position="140"/>
    </location>
</feature>
<dbReference type="Pfam" id="PF02941">
    <property type="entry name" value="FeThRed_A"/>
    <property type="match status" value="1"/>
</dbReference>
<organism evidence="7 8">
    <name type="scientific">Fraxinus pennsylvanica</name>
    <dbReference type="NCBI Taxonomy" id="56036"/>
    <lineage>
        <taxon>Eukaryota</taxon>
        <taxon>Viridiplantae</taxon>
        <taxon>Streptophyta</taxon>
        <taxon>Embryophyta</taxon>
        <taxon>Tracheophyta</taxon>
        <taxon>Spermatophyta</taxon>
        <taxon>Magnoliopsida</taxon>
        <taxon>eudicotyledons</taxon>
        <taxon>Gunneridae</taxon>
        <taxon>Pentapetalae</taxon>
        <taxon>asterids</taxon>
        <taxon>lamiids</taxon>
        <taxon>Lamiales</taxon>
        <taxon>Oleaceae</taxon>
        <taxon>Oleeae</taxon>
        <taxon>Fraxinus</taxon>
    </lineage>
</organism>
<dbReference type="Proteomes" id="UP000834106">
    <property type="component" value="Chromosome 11"/>
</dbReference>
<comment type="function">
    <text evidence="3">Variable subunit of the ferredoxin-thioredoxin reductase (FTR), which catalyzes the two-electron reduction of thioredoxins by the electrons provided by reduced ferredoxin.</text>
</comment>
<evidence type="ECO:0000259" key="6">
    <source>
        <dbReference type="Pfam" id="PF02941"/>
    </source>
</evidence>
<evidence type="ECO:0000256" key="2">
    <source>
        <dbReference type="ARBA" id="ARBA00026011"/>
    </source>
</evidence>
<proteinExistence type="inferred from homology"/>
<evidence type="ECO:0000256" key="5">
    <source>
        <dbReference type="SAM" id="MobiDB-lite"/>
    </source>
</evidence>
<dbReference type="PANTHER" id="PTHR46937:SF4">
    <property type="entry name" value="FERREDOXIN-THIOREDOXIN REDUCTASE SUBUNIT A1, CHLOROPLASTIC"/>
    <property type="match status" value="1"/>
</dbReference>
<accession>A0AAD1ZP63</accession>
<keyword evidence="1" id="KW-0560">Oxidoreductase</keyword>
<dbReference type="GO" id="GO:0015979">
    <property type="term" value="P:photosynthesis"/>
    <property type="evidence" value="ECO:0007669"/>
    <property type="project" value="InterPro"/>
</dbReference>
<comment type="similarity">
    <text evidence="4">Belongs to the ferredoxin thioredoxin reductase alpha subunit family.</text>
</comment>
<protein>
    <recommendedName>
        <fullName evidence="6">Ferredoxin thioredoxin reductase alpha chain domain-containing protein</fullName>
    </recommendedName>
</protein>
<evidence type="ECO:0000313" key="7">
    <source>
        <dbReference type="EMBL" id="CAI9771486.1"/>
    </source>
</evidence>
<feature type="domain" description="Ferredoxin thioredoxin reductase alpha chain" evidence="6">
    <location>
        <begin position="160"/>
        <end position="233"/>
    </location>
</feature>
<dbReference type="GO" id="GO:0016491">
    <property type="term" value="F:oxidoreductase activity"/>
    <property type="evidence" value="ECO:0007669"/>
    <property type="project" value="UniProtKB-KW"/>
</dbReference>
<dbReference type="InterPro" id="IPR004207">
    <property type="entry name" value="Fd_thioredoxin_Rdtase_alpha"/>
</dbReference>
<dbReference type="EMBL" id="OU503046">
    <property type="protein sequence ID" value="CAI9771486.1"/>
    <property type="molecule type" value="Genomic_DNA"/>
</dbReference>